<keyword evidence="3 5" id="KW-0418">Kinase</keyword>
<organism evidence="5">
    <name type="scientific">uncultured Acidimicrobiales bacterium</name>
    <dbReference type="NCBI Taxonomy" id="310071"/>
    <lineage>
        <taxon>Bacteria</taxon>
        <taxon>Bacillati</taxon>
        <taxon>Actinomycetota</taxon>
        <taxon>Acidimicrobiia</taxon>
        <taxon>Acidimicrobiales</taxon>
        <taxon>environmental samples</taxon>
    </lineage>
</organism>
<evidence type="ECO:0000313" key="5">
    <source>
        <dbReference type="EMBL" id="CAA9218729.1"/>
    </source>
</evidence>
<dbReference type="PANTHER" id="PTHR43320:SF3">
    <property type="entry name" value="CARBOHYDRATE KINASE PFKB DOMAIN-CONTAINING PROTEIN"/>
    <property type="match status" value="1"/>
</dbReference>
<feature type="domain" description="Carbohydrate kinase PfkB" evidence="4">
    <location>
        <begin position="59"/>
        <end position="317"/>
    </location>
</feature>
<evidence type="ECO:0000259" key="4">
    <source>
        <dbReference type="Pfam" id="PF00294"/>
    </source>
</evidence>
<dbReference type="EMBL" id="CADCTF010000021">
    <property type="protein sequence ID" value="CAA9218729.1"/>
    <property type="molecule type" value="Genomic_DNA"/>
</dbReference>
<dbReference type="CDD" id="cd01168">
    <property type="entry name" value="adenosine_kinase"/>
    <property type="match status" value="1"/>
</dbReference>
<dbReference type="Pfam" id="PF00294">
    <property type="entry name" value="PfkB"/>
    <property type="match status" value="1"/>
</dbReference>
<name>A0A6J4HD03_9ACTN</name>
<dbReference type="InterPro" id="IPR002173">
    <property type="entry name" value="Carboh/pur_kinase_PfkB_CS"/>
</dbReference>
<proteinExistence type="inferred from homology"/>
<dbReference type="SUPFAM" id="SSF53613">
    <property type="entry name" value="Ribokinase-like"/>
    <property type="match status" value="1"/>
</dbReference>
<protein>
    <submittedName>
        <fullName evidence="5">Fructokinase</fullName>
        <ecNumber evidence="5">2.7.1.4</ecNumber>
    </submittedName>
</protein>
<sequence>MSDMRLDVVGLGNAIVDVLAKVTDDSILDDHGLVKGSMRLCDEAEAGALYAAMPPGIERSGGSVANTMVGIASFGGRAGFVGKIRDDQLGTVFTHDIRAAGVEFQATPAPSGPGTGRCLVLISTDAQRTMSTALGIAGQLSPADVPPDVVRSADTAFLEGYLWEEPHAKQAMLRAMELAKEAGKKVAFTLSDPFCVERNRAEFVELVERSVDIVFANETEICSLFQTESFEEALGRVRSMVDVAALTRGEKGSVLVQGDRVEEVPAVPADVVDTTGAGDLYAAGVLFGLARDLDLRIVGQLGSAAAAEVISHVGARPEQPLDRLAAEILGA</sequence>
<dbReference type="AlphaFoldDB" id="A0A6J4HD03"/>
<comment type="similarity">
    <text evidence="1">Belongs to the carbohydrate kinase PfkB family.</text>
</comment>
<dbReference type="EC" id="2.7.1.4" evidence="5"/>
<keyword evidence="2 5" id="KW-0808">Transferase</keyword>
<dbReference type="GO" id="GO:0008865">
    <property type="term" value="F:fructokinase activity"/>
    <property type="evidence" value="ECO:0007669"/>
    <property type="project" value="UniProtKB-EC"/>
</dbReference>
<evidence type="ECO:0000256" key="2">
    <source>
        <dbReference type="ARBA" id="ARBA00022679"/>
    </source>
</evidence>
<evidence type="ECO:0000256" key="3">
    <source>
        <dbReference type="ARBA" id="ARBA00022777"/>
    </source>
</evidence>
<gene>
    <name evidence="5" type="ORF">AVDCRST_MAG50-518</name>
</gene>
<evidence type="ECO:0000256" key="1">
    <source>
        <dbReference type="ARBA" id="ARBA00010688"/>
    </source>
</evidence>
<dbReference type="PANTHER" id="PTHR43320">
    <property type="entry name" value="SUGAR KINASE"/>
    <property type="match status" value="1"/>
</dbReference>
<dbReference type="InterPro" id="IPR052700">
    <property type="entry name" value="Carb_kinase_PfkB-like"/>
</dbReference>
<dbReference type="InterPro" id="IPR029056">
    <property type="entry name" value="Ribokinase-like"/>
</dbReference>
<dbReference type="InterPro" id="IPR011611">
    <property type="entry name" value="PfkB_dom"/>
</dbReference>
<reference evidence="5" key="1">
    <citation type="submission" date="2020-02" db="EMBL/GenBank/DDBJ databases">
        <authorList>
            <person name="Meier V. D."/>
        </authorList>
    </citation>
    <scope>NUCLEOTIDE SEQUENCE</scope>
    <source>
        <strain evidence="5">AVDCRST_MAG50</strain>
    </source>
</reference>
<dbReference type="PROSITE" id="PS00584">
    <property type="entry name" value="PFKB_KINASES_2"/>
    <property type="match status" value="1"/>
</dbReference>
<accession>A0A6J4HD03</accession>
<dbReference type="Gene3D" id="3.40.1190.20">
    <property type="match status" value="1"/>
</dbReference>